<dbReference type="Pfam" id="PF00069">
    <property type="entry name" value="Pkinase"/>
    <property type="match status" value="1"/>
</dbReference>
<dbReference type="Pfam" id="PF07645">
    <property type="entry name" value="EGF_CA"/>
    <property type="match status" value="1"/>
</dbReference>
<feature type="domain" description="Protein kinase" evidence="14">
    <location>
        <begin position="349"/>
        <end position="658"/>
    </location>
</feature>
<keyword evidence="17" id="KW-1185">Reference proteome</keyword>
<dbReference type="Pfam" id="PF13947">
    <property type="entry name" value="GUB_WAK_bind"/>
    <property type="match status" value="1"/>
</dbReference>
<dbReference type="Gene3D" id="2.10.25.10">
    <property type="entry name" value="Laminin"/>
    <property type="match status" value="2"/>
</dbReference>
<evidence type="ECO:0000256" key="1">
    <source>
        <dbReference type="ARBA" id="ARBA00004323"/>
    </source>
</evidence>
<dbReference type="Proteomes" id="UP001289374">
    <property type="component" value="Unassembled WGS sequence"/>
</dbReference>
<dbReference type="PROSITE" id="PS50011">
    <property type="entry name" value="PROTEIN_KINASE_DOM"/>
    <property type="match status" value="1"/>
</dbReference>
<comment type="subcellular location">
    <subcellularLocation>
        <location evidence="1">Golgi apparatus membrane</location>
        <topology evidence="1">Single-pass type II membrane protein</topology>
    </subcellularLocation>
</comment>
<evidence type="ECO:0000256" key="11">
    <source>
        <dbReference type="SAM" id="MobiDB-lite"/>
    </source>
</evidence>
<gene>
    <name evidence="16" type="ORF">Sango_2219600</name>
</gene>
<comment type="caution">
    <text evidence="10">Lacks conserved residue(s) required for the propagation of feature annotation.</text>
</comment>
<feature type="chain" id="PRO_5042106057" evidence="13">
    <location>
        <begin position="23"/>
        <end position="1915"/>
    </location>
</feature>
<keyword evidence="8" id="KW-0333">Golgi apparatus</keyword>
<dbReference type="GO" id="GO:0005509">
    <property type="term" value="F:calcium ion binding"/>
    <property type="evidence" value="ECO:0007669"/>
    <property type="project" value="InterPro"/>
</dbReference>
<evidence type="ECO:0000313" key="17">
    <source>
        <dbReference type="Proteomes" id="UP001289374"/>
    </source>
</evidence>
<dbReference type="FunFam" id="2.10.25.10:FF:000038">
    <property type="entry name" value="Fibrillin 2"/>
    <property type="match status" value="1"/>
</dbReference>
<reference evidence="16" key="2">
    <citation type="journal article" date="2024" name="Plant">
        <title>Genomic evolution and insights into agronomic trait innovations of Sesamum species.</title>
        <authorList>
            <person name="Miao H."/>
            <person name="Wang L."/>
            <person name="Qu L."/>
            <person name="Liu H."/>
            <person name="Sun Y."/>
            <person name="Le M."/>
            <person name="Wang Q."/>
            <person name="Wei S."/>
            <person name="Zheng Y."/>
            <person name="Lin W."/>
            <person name="Duan Y."/>
            <person name="Cao H."/>
            <person name="Xiong S."/>
            <person name="Wang X."/>
            <person name="Wei L."/>
            <person name="Li C."/>
            <person name="Ma Q."/>
            <person name="Ju M."/>
            <person name="Zhao R."/>
            <person name="Li G."/>
            <person name="Mu C."/>
            <person name="Tian Q."/>
            <person name="Mei H."/>
            <person name="Zhang T."/>
            <person name="Gao T."/>
            <person name="Zhang H."/>
        </authorList>
    </citation>
    <scope>NUCLEOTIDE SEQUENCE</scope>
    <source>
        <strain evidence="16">K16</strain>
    </source>
</reference>
<keyword evidence="16" id="KW-0808">Transferase</keyword>
<keyword evidence="3 10" id="KW-0245">EGF-like domain</keyword>
<dbReference type="SMART" id="SM00220">
    <property type="entry name" value="S_TKc"/>
    <property type="match status" value="1"/>
</dbReference>
<feature type="transmembrane region" description="Helical" evidence="12">
    <location>
        <begin position="1327"/>
        <end position="1344"/>
    </location>
</feature>
<keyword evidence="12" id="KW-0472">Membrane</keyword>
<organism evidence="16 17">
    <name type="scientific">Sesamum angolense</name>
    <dbReference type="NCBI Taxonomy" id="2727404"/>
    <lineage>
        <taxon>Eukaryota</taxon>
        <taxon>Viridiplantae</taxon>
        <taxon>Streptophyta</taxon>
        <taxon>Embryophyta</taxon>
        <taxon>Tracheophyta</taxon>
        <taxon>Spermatophyta</taxon>
        <taxon>Magnoliopsida</taxon>
        <taxon>eudicotyledons</taxon>
        <taxon>Gunneridae</taxon>
        <taxon>Pentapetalae</taxon>
        <taxon>asterids</taxon>
        <taxon>lamiids</taxon>
        <taxon>Lamiales</taxon>
        <taxon>Pedaliaceae</taxon>
        <taxon>Sesamum</taxon>
    </lineage>
</organism>
<evidence type="ECO:0000256" key="3">
    <source>
        <dbReference type="ARBA" id="ARBA00022536"/>
    </source>
</evidence>
<keyword evidence="5 13" id="KW-0732">Signal</keyword>
<keyword evidence="6" id="KW-0677">Repeat</keyword>
<dbReference type="Gene3D" id="3.30.200.20">
    <property type="entry name" value="Phosphorylase Kinase, domain 1"/>
    <property type="match status" value="1"/>
</dbReference>
<feature type="signal peptide" evidence="13">
    <location>
        <begin position="1"/>
        <end position="22"/>
    </location>
</feature>
<evidence type="ECO:0000259" key="15">
    <source>
        <dbReference type="PROSITE" id="PS50026"/>
    </source>
</evidence>
<keyword evidence="4" id="KW-0328">Glycosyltransferase</keyword>
<keyword evidence="16" id="KW-0675">Receptor</keyword>
<keyword evidence="12" id="KW-1133">Transmembrane helix</keyword>
<dbReference type="GO" id="GO:0000139">
    <property type="term" value="C:Golgi membrane"/>
    <property type="evidence" value="ECO:0007669"/>
    <property type="project" value="UniProtKB-SubCell"/>
</dbReference>
<dbReference type="InterPro" id="IPR001881">
    <property type="entry name" value="EGF-like_Ca-bd_dom"/>
</dbReference>
<feature type="domain" description="EGF-like" evidence="15">
    <location>
        <begin position="304"/>
        <end position="340"/>
    </location>
</feature>
<dbReference type="CDD" id="cd00054">
    <property type="entry name" value="EGF_CA"/>
    <property type="match status" value="2"/>
</dbReference>
<dbReference type="GO" id="GO:0016757">
    <property type="term" value="F:glycosyltransferase activity"/>
    <property type="evidence" value="ECO:0007669"/>
    <property type="project" value="UniProtKB-KW"/>
</dbReference>
<comment type="caution">
    <text evidence="16">The sequence shown here is derived from an EMBL/GenBank/DDBJ whole genome shotgun (WGS) entry which is preliminary data.</text>
</comment>
<keyword evidence="12" id="KW-0812">Transmembrane</keyword>
<dbReference type="FunFam" id="1.10.510.10:FF:000084">
    <property type="entry name" value="Wall-associated receptor kinase 2"/>
    <property type="match status" value="1"/>
</dbReference>
<proteinExistence type="inferred from homology"/>
<dbReference type="Gene3D" id="1.10.510.10">
    <property type="entry name" value="Transferase(Phosphotransferase) domain 1"/>
    <property type="match status" value="1"/>
</dbReference>
<keyword evidence="9" id="KW-1015">Disulfide bond</keyword>
<name>A0AAE1W8Q4_9LAMI</name>
<keyword evidence="16" id="KW-0418">Kinase</keyword>
<evidence type="ECO:0000313" key="16">
    <source>
        <dbReference type="EMBL" id="KAK4388826.1"/>
    </source>
</evidence>
<dbReference type="SMART" id="SM00181">
    <property type="entry name" value="EGF"/>
    <property type="match status" value="2"/>
</dbReference>
<dbReference type="PROSITE" id="PS00108">
    <property type="entry name" value="PROTEIN_KINASE_ST"/>
    <property type="match status" value="1"/>
</dbReference>
<dbReference type="PROSITE" id="PS50026">
    <property type="entry name" value="EGF_3"/>
    <property type="match status" value="1"/>
</dbReference>
<dbReference type="InterPro" id="IPR000152">
    <property type="entry name" value="EGF-type_Asp/Asn_hydroxyl_site"/>
</dbReference>
<evidence type="ECO:0000256" key="8">
    <source>
        <dbReference type="ARBA" id="ARBA00023034"/>
    </source>
</evidence>
<evidence type="ECO:0000256" key="4">
    <source>
        <dbReference type="ARBA" id="ARBA00022676"/>
    </source>
</evidence>
<feature type="region of interest" description="Disordered" evidence="11">
    <location>
        <begin position="773"/>
        <end position="806"/>
    </location>
</feature>
<dbReference type="GO" id="GO:0004672">
    <property type="term" value="F:protein kinase activity"/>
    <property type="evidence" value="ECO:0007669"/>
    <property type="project" value="InterPro"/>
</dbReference>
<dbReference type="PANTHER" id="PTHR11062:SF108">
    <property type="entry name" value="EXOSTOSIN FAMILY PROTEIN"/>
    <property type="match status" value="1"/>
</dbReference>
<dbReference type="InterPro" id="IPR049883">
    <property type="entry name" value="NOTCH1_EGF-like"/>
</dbReference>
<dbReference type="InterPro" id="IPR025287">
    <property type="entry name" value="WAK_GUB"/>
</dbReference>
<evidence type="ECO:0000256" key="13">
    <source>
        <dbReference type="SAM" id="SignalP"/>
    </source>
</evidence>
<sequence>MQISSLLHFALLLLLPLHRSWTVADNSTALYFNTSFADGPYISKPGCLSKCGDLTVPYPFGIGIKANCSINPFFDINCNSSFNPPKAFLGNHEVLGISETKILIRNKLASVCYIDNNTAQSDDFNMDLSGTPFSISHQNKLTLVGCNHISLMSKGSELDTYTSSCVAVCSKPQELSNGSCSGIGCCQASIPKGLQHIDISVFFLNVLTGEYNFNPCGYSFLADQNSYIFSLSDISDSSFINRTEETLPLVIDWAIANQTCNDSSEIICEGESVCVDSGTTLGGYRCNCSRGYWGNPYLKPGCRDINECEFSPCHPKAICINLPGSFNCSCPPNYIGEVSLHRPPCKTALYTGLPIGAGLFILLAVSFWLYKRLRKRRVKQLKQSIFKRNGGLLLQQHMSADLVLGKMRIFTSKELEKATDRFNESRILGRGGQGTVYKGMLSDGRIVAVKKSKQVDANQLEEFINEHRFPFSWDLRLRIAAEIANALAYLHYAISVPIYHRDMKSNNILLDEKYRAKLSDFGISRSVAIDQTHLTTKVQGTFGYLDPEYFQTSQFTEKSDVYSFGVVLVELLTGQKPISTSVTEEEKSLATRFLSTMEENRLQTILDSQIIEQGDKEEHLAVANLARRCLNLTGRKRPTIREVAMELERIRPRENPSFIESNTQDISFTGTDSFQFPDDGSSWTQNVGFECSVFSGILLLTFLEFDFTSSSTLLLGLDFLGAIELYYFAQVTAGSLLTKGSSNNTGNLTNQIGFSGVNSTKMDAVHEFLNMTKLPDQKNKNDKHDLKSETSKRSDDSLGVINDTEDDHPSRDFLRVLQTQLMRELQETINWHQKRLENMDLIYLKTPAKMKRFKGPPSVVVPISAMNDMLHQSRVSYRSMRPNCLIKLLECFNQESDVVACRSYELMEQTLKIYIYTEGEKPIFHQPELNGIYASEGWFMKLLEENKHFVTGNANKAHLFYLPFSSRILEETLYVPDSHSRRNLVQYLSSYLQNITTTYPFWNRTAGADHFLVACHDWAPAETSRIMKNCIRALCNADVKGGFQFGKDVSLPEIYVCNASNPLKNLGGKPPSQRHILAFFAGHMHGYLRRPFVELLGKKDPDMKIFGKLHVVKGQMTYIQYMKSSKYCISAKGYEPYTPRVVEAIFYECVPVIISDNYIPPFFETLTGSLSLCFTGEGHSEFEEYTHVNPQNKYIKNAAKGLDRYRSIFFGIVEAGEALKGEGMVECQHTSIIELVPTRSVLGTSIYFWKSRNAFCGFLSVLMLKRTELGAALFGLFERFETCWELFSDWIKPVLQNSLGSFSCPPIQEFSMGKEFRYMCLVKTRRLLLVMGIAFGLILFVQYFELPYSSILSSLFAPGKSHLAPIDNFPSRNPSSNSTTSRNLTYFSSLNSTVLNVADEVSSKDNISDGKDNVVTDIKDDFDPENNKTFDDSSNDDIDPEDEFPSKDFLDWITNQPVRVWKVVLHWTIMGLEMLPKGLRKMKTKSRVLLQLLNHHQIFHQLLLQKIQKLSWILLLPITSMEEHAKRLPQNIENDKILKADTSASVSDPSISRNPAKKEELKGPVPAVVPISEMNHMLLQSHVSYRALKPRWSSPVDQELLIARSLIENAPIIENNSQLDVKLYRNFSAFKRSYELMEQTLKFEDVGGDLYVPNSHDRESLIDHLSNYVEMITTKYHFWNRTGGADHFLVACHDWAPSETRQIMANCIRALCNADVREGFQFGKDASLPETSVQSPRNPLRQLGGKPPSKRRILAFFAGNMHGERSDELRQYMKSSKYCICAKGFEVNSPRVVEAIFYECVPVIISDNFVPPFFETLNWESFAVFVLEKDIPNLKNILLSISKKRYLEMQLRVKQVQQHFLWHPRPVKYDVFHMILHSIWYNRVFQTRPWIYAYPGQKSNSGKISSLTEEGRKIG</sequence>
<feature type="transmembrane region" description="Helical" evidence="12">
    <location>
        <begin position="348"/>
        <end position="370"/>
    </location>
</feature>
<comment type="similarity">
    <text evidence="2">Belongs to the glycosyltransferase 47 family.</text>
</comment>
<feature type="compositionally biased region" description="Basic and acidic residues" evidence="11">
    <location>
        <begin position="1415"/>
        <end position="1431"/>
    </location>
</feature>
<evidence type="ECO:0000256" key="7">
    <source>
        <dbReference type="ARBA" id="ARBA00022968"/>
    </source>
</evidence>
<dbReference type="InterPro" id="IPR000742">
    <property type="entry name" value="EGF"/>
</dbReference>
<feature type="compositionally biased region" description="Basic and acidic residues" evidence="11">
    <location>
        <begin position="775"/>
        <end position="796"/>
    </location>
</feature>
<evidence type="ECO:0000259" key="14">
    <source>
        <dbReference type="PROSITE" id="PS50011"/>
    </source>
</evidence>
<dbReference type="PROSITE" id="PS01187">
    <property type="entry name" value="EGF_CA"/>
    <property type="match status" value="1"/>
</dbReference>
<dbReference type="InterPro" id="IPR008271">
    <property type="entry name" value="Ser/Thr_kinase_AS"/>
</dbReference>
<evidence type="ECO:0000256" key="12">
    <source>
        <dbReference type="SAM" id="Phobius"/>
    </source>
</evidence>
<keyword evidence="7" id="KW-0735">Signal-anchor</keyword>
<dbReference type="InterPro" id="IPR000719">
    <property type="entry name" value="Prot_kinase_dom"/>
</dbReference>
<protein>
    <submittedName>
        <fullName evidence="16">Wall-associated receptor kinase-like 2</fullName>
    </submittedName>
</protein>
<dbReference type="GO" id="GO:0005524">
    <property type="term" value="F:ATP binding"/>
    <property type="evidence" value="ECO:0007669"/>
    <property type="project" value="InterPro"/>
</dbReference>
<dbReference type="InterPro" id="IPR004263">
    <property type="entry name" value="Exostosin"/>
</dbReference>
<evidence type="ECO:0000256" key="2">
    <source>
        <dbReference type="ARBA" id="ARBA00010271"/>
    </source>
</evidence>
<evidence type="ECO:0000256" key="9">
    <source>
        <dbReference type="ARBA" id="ARBA00023157"/>
    </source>
</evidence>
<dbReference type="Pfam" id="PF03016">
    <property type="entry name" value="Exostosin_GT47"/>
    <property type="match status" value="2"/>
</dbReference>
<dbReference type="SMART" id="SM00179">
    <property type="entry name" value="EGF_CA"/>
    <property type="match status" value="1"/>
</dbReference>
<dbReference type="InterPro" id="IPR040911">
    <property type="entry name" value="Exostosin_GT47"/>
</dbReference>
<dbReference type="EMBL" id="JACGWL010000013">
    <property type="protein sequence ID" value="KAK4388826.1"/>
    <property type="molecule type" value="Genomic_DNA"/>
</dbReference>
<dbReference type="PROSITE" id="PS00010">
    <property type="entry name" value="ASX_HYDROXYL"/>
    <property type="match status" value="1"/>
</dbReference>
<evidence type="ECO:0000256" key="5">
    <source>
        <dbReference type="ARBA" id="ARBA00022729"/>
    </source>
</evidence>
<dbReference type="InterPro" id="IPR018097">
    <property type="entry name" value="EGF_Ca-bd_CS"/>
</dbReference>
<reference evidence="16" key="1">
    <citation type="submission" date="2020-06" db="EMBL/GenBank/DDBJ databases">
        <authorList>
            <person name="Li T."/>
            <person name="Hu X."/>
            <person name="Zhang T."/>
            <person name="Song X."/>
            <person name="Zhang H."/>
            <person name="Dai N."/>
            <person name="Sheng W."/>
            <person name="Hou X."/>
            <person name="Wei L."/>
        </authorList>
    </citation>
    <scope>NUCLEOTIDE SEQUENCE</scope>
    <source>
        <strain evidence="16">K16</strain>
        <tissue evidence="16">Leaf</tissue>
    </source>
</reference>
<dbReference type="SUPFAM" id="SSF56112">
    <property type="entry name" value="Protein kinase-like (PK-like)"/>
    <property type="match status" value="1"/>
</dbReference>
<dbReference type="GO" id="GO:0030247">
    <property type="term" value="F:polysaccharide binding"/>
    <property type="evidence" value="ECO:0007669"/>
    <property type="project" value="InterPro"/>
</dbReference>
<dbReference type="PANTHER" id="PTHR11062">
    <property type="entry name" value="EXOSTOSIN HEPARAN SULFATE GLYCOSYLTRANSFERASE -RELATED"/>
    <property type="match status" value="1"/>
</dbReference>
<accession>A0AAE1W8Q4</accession>
<dbReference type="InterPro" id="IPR011009">
    <property type="entry name" value="Kinase-like_dom_sf"/>
</dbReference>
<dbReference type="SUPFAM" id="SSF57196">
    <property type="entry name" value="EGF/Laminin"/>
    <property type="match status" value="1"/>
</dbReference>
<feature type="region of interest" description="Disordered" evidence="11">
    <location>
        <begin position="1415"/>
        <end position="1440"/>
    </location>
</feature>
<evidence type="ECO:0000256" key="10">
    <source>
        <dbReference type="PROSITE-ProRule" id="PRU00076"/>
    </source>
</evidence>
<evidence type="ECO:0000256" key="6">
    <source>
        <dbReference type="ARBA" id="ARBA00022737"/>
    </source>
</evidence>